<sequence length="315" mass="34952">MLDCDLKTRAAVETVPFPTSSLADPFQDAEGLVALAEAAANEALHRGLHCRFLFICNPANPQGRCYSRATLIALATWCARRGMHLVVDEIYALSQIDHPTSRFTSILSVAGGDACQDNIHCLYGLSKDFGMGGLRVAFLITRNTAVREAAARATWFTWLTAFSDAFAARFLSDRDAVEDFLRVYRPRLAAQYHKTVSALTRSGIPFTPAEAGLFVYIDLGRWIRHFQGNKRRSDDKLSPELRLCEWLIMNGVFLNAGEFGGSDRPGCFRLVFTEEPDATVLAVERIRRALDRLDQGVLRSRDPTVGPGDRAHVIS</sequence>
<keyword evidence="4" id="KW-0808">Transferase</keyword>
<dbReference type="GO" id="GO:0008483">
    <property type="term" value="F:transaminase activity"/>
    <property type="evidence" value="ECO:0007669"/>
    <property type="project" value="TreeGrafter"/>
</dbReference>
<dbReference type="Pfam" id="PF00155">
    <property type="entry name" value="Aminotran_1_2"/>
    <property type="match status" value="1"/>
</dbReference>
<evidence type="ECO:0000313" key="5">
    <source>
        <dbReference type="Proteomes" id="UP000813385"/>
    </source>
</evidence>
<dbReference type="CDD" id="cd00609">
    <property type="entry name" value="AAT_like"/>
    <property type="match status" value="1"/>
</dbReference>
<proteinExistence type="inferred from homology"/>
<dbReference type="GO" id="GO:0030170">
    <property type="term" value="F:pyridoxal phosphate binding"/>
    <property type="evidence" value="ECO:0007669"/>
    <property type="project" value="InterPro"/>
</dbReference>
<protein>
    <submittedName>
        <fullName evidence="4">Pyridoxal phosphate-dependent transferase</fullName>
    </submittedName>
</protein>
<comment type="similarity">
    <text evidence="1">Belongs to the class-I pyridoxal-phosphate-dependent aminotransferase family.</text>
</comment>
<evidence type="ECO:0000313" key="4">
    <source>
        <dbReference type="EMBL" id="KAH7375460.1"/>
    </source>
</evidence>
<dbReference type="GO" id="GO:0006520">
    <property type="term" value="P:amino acid metabolic process"/>
    <property type="evidence" value="ECO:0007669"/>
    <property type="project" value="TreeGrafter"/>
</dbReference>
<dbReference type="InterPro" id="IPR015422">
    <property type="entry name" value="PyrdxlP-dep_Trfase_small"/>
</dbReference>
<organism evidence="4 5">
    <name type="scientific">Plectosphaerella cucumerina</name>
    <dbReference type="NCBI Taxonomy" id="40658"/>
    <lineage>
        <taxon>Eukaryota</taxon>
        <taxon>Fungi</taxon>
        <taxon>Dikarya</taxon>
        <taxon>Ascomycota</taxon>
        <taxon>Pezizomycotina</taxon>
        <taxon>Sordariomycetes</taxon>
        <taxon>Hypocreomycetidae</taxon>
        <taxon>Glomerellales</taxon>
        <taxon>Plectosphaerellaceae</taxon>
        <taxon>Plectosphaerella</taxon>
    </lineage>
</organism>
<reference evidence="4" key="1">
    <citation type="journal article" date="2021" name="Nat. Commun.">
        <title>Genetic determinants of endophytism in the Arabidopsis root mycobiome.</title>
        <authorList>
            <person name="Mesny F."/>
            <person name="Miyauchi S."/>
            <person name="Thiergart T."/>
            <person name="Pickel B."/>
            <person name="Atanasova L."/>
            <person name="Karlsson M."/>
            <person name="Huettel B."/>
            <person name="Barry K.W."/>
            <person name="Haridas S."/>
            <person name="Chen C."/>
            <person name="Bauer D."/>
            <person name="Andreopoulos W."/>
            <person name="Pangilinan J."/>
            <person name="LaButti K."/>
            <person name="Riley R."/>
            <person name="Lipzen A."/>
            <person name="Clum A."/>
            <person name="Drula E."/>
            <person name="Henrissat B."/>
            <person name="Kohler A."/>
            <person name="Grigoriev I.V."/>
            <person name="Martin F.M."/>
            <person name="Hacquard S."/>
        </authorList>
    </citation>
    <scope>NUCLEOTIDE SEQUENCE</scope>
    <source>
        <strain evidence="4">MPI-CAGE-AT-0016</strain>
    </source>
</reference>
<dbReference type="InterPro" id="IPR015421">
    <property type="entry name" value="PyrdxlP-dep_Trfase_major"/>
</dbReference>
<dbReference type="Gene3D" id="3.90.1150.10">
    <property type="entry name" value="Aspartate Aminotransferase, domain 1"/>
    <property type="match status" value="1"/>
</dbReference>
<name>A0A8K0TP49_9PEZI</name>
<dbReference type="InterPro" id="IPR015424">
    <property type="entry name" value="PyrdxlP-dep_Trfase"/>
</dbReference>
<evidence type="ECO:0000259" key="3">
    <source>
        <dbReference type="Pfam" id="PF00155"/>
    </source>
</evidence>
<dbReference type="PANTHER" id="PTHR43795">
    <property type="entry name" value="BIFUNCTIONAL ASPARTATE AMINOTRANSFERASE AND GLUTAMATE/ASPARTATE-PREPHENATE AMINOTRANSFERASE-RELATED"/>
    <property type="match status" value="1"/>
</dbReference>
<dbReference type="SUPFAM" id="SSF53383">
    <property type="entry name" value="PLP-dependent transferases"/>
    <property type="match status" value="1"/>
</dbReference>
<dbReference type="OrthoDB" id="7042322at2759"/>
<dbReference type="InterPro" id="IPR004838">
    <property type="entry name" value="NHTrfase_class1_PyrdxlP-BS"/>
</dbReference>
<evidence type="ECO:0000256" key="1">
    <source>
        <dbReference type="ARBA" id="ARBA00007441"/>
    </source>
</evidence>
<dbReference type="EMBL" id="JAGPXD010000001">
    <property type="protein sequence ID" value="KAH7375460.1"/>
    <property type="molecule type" value="Genomic_DNA"/>
</dbReference>
<dbReference type="PANTHER" id="PTHR43795:SF39">
    <property type="entry name" value="AMINOTRANSFERASE CLASS I_CLASSII DOMAIN-CONTAINING PROTEIN"/>
    <property type="match status" value="1"/>
</dbReference>
<dbReference type="InterPro" id="IPR004839">
    <property type="entry name" value="Aminotransferase_I/II_large"/>
</dbReference>
<comment type="caution">
    <text evidence="4">The sequence shown here is derived from an EMBL/GenBank/DDBJ whole genome shotgun (WGS) entry which is preliminary data.</text>
</comment>
<feature type="domain" description="Aminotransferase class I/classII large" evidence="3">
    <location>
        <begin position="11"/>
        <end position="273"/>
    </location>
</feature>
<dbReference type="Proteomes" id="UP000813385">
    <property type="component" value="Unassembled WGS sequence"/>
</dbReference>
<keyword evidence="5" id="KW-1185">Reference proteome</keyword>
<accession>A0A8K0TP49</accession>
<dbReference type="InterPro" id="IPR050478">
    <property type="entry name" value="Ethylene_sulfur-biosynth"/>
</dbReference>
<dbReference type="PRINTS" id="PR00753">
    <property type="entry name" value="ACCSYNTHASE"/>
</dbReference>
<dbReference type="Gene3D" id="3.40.640.10">
    <property type="entry name" value="Type I PLP-dependent aspartate aminotransferase-like (Major domain)"/>
    <property type="match status" value="1"/>
</dbReference>
<dbReference type="AlphaFoldDB" id="A0A8K0TP49"/>
<gene>
    <name evidence="4" type="ORF">B0T11DRAFT_270383</name>
</gene>
<keyword evidence="2" id="KW-0663">Pyridoxal phosphate</keyword>
<dbReference type="PROSITE" id="PS00105">
    <property type="entry name" value="AA_TRANSFER_CLASS_1"/>
    <property type="match status" value="1"/>
</dbReference>
<evidence type="ECO:0000256" key="2">
    <source>
        <dbReference type="ARBA" id="ARBA00022898"/>
    </source>
</evidence>